<dbReference type="SMART" id="SM00423">
    <property type="entry name" value="PSI"/>
    <property type="match status" value="4"/>
</dbReference>
<evidence type="ECO:0000313" key="4">
    <source>
        <dbReference type="Proteomes" id="UP000688137"/>
    </source>
</evidence>
<keyword evidence="4" id="KW-1185">Reference proteome</keyword>
<dbReference type="InterPro" id="IPR002895">
    <property type="entry name" value="Paramecium_SA"/>
</dbReference>
<dbReference type="SMART" id="SM00639">
    <property type="entry name" value="PSA"/>
    <property type="match status" value="26"/>
</dbReference>
<evidence type="ECO:0000313" key="3">
    <source>
        <dbReference type="EMBL" id="CAD8044990.1"/>
    </source>
</evidence>
<reference evidence="3" key="1">
    <citation type="submission" date="2021-01" db="EMBL/GenBank/DDBJ databases">
        <authorList>
            <consortium name="Genoscope - CEA"/>
            <person name="William W."/>
        </authorList>
    </citation>
    <scope>NUCLEOTIDE SEQUENCE</scope>
</reference>
<feature type="domain" description="PSI" evidence="2">
    <location>
        <begin position="1479"/>
        <end position="1528"/>
    </location>
</feature>
<dbReference type="InterPro" id="IPR016201">
    <property type="entry name" value="PSI"/>
</dbReference>
<name>A0A8S1JWM6_PARPR</name>
<dbReference type="OMA" id="SSGWPKC"/>
<feature type="domain" description="PSI" evidence="2">
    <location>
        <begin position="291"/>
        <end position="332"/>
    </location>
</feature>
<sequence length="2390" mass="259735">MFKKSCKAFQTLLMIKQLVKRHLQYQLIQLFLKNSNNLDMDENKLSKKLTTINIKPNSLQNLNAQCQSQKIKSKFIASYGTIQQKFLYDKINNEHCSSTTLTQFMLDCQINRKILVQTISQSDFTVFQVYFEFLDWKAQSQKQQYQNVIQDLNFLCLDSFLVGQLPLSLLTFLIEIHIKIFIKLESKIYQNQDANQKKKKITSSYILMLLFASFQYQQQNQNIMSNKIFLIAFLLIFTDGQKISIATSCVCTQMLIESDCGKITGCQWDKIKQKCTKTETPTIDTTNFVTYCDQFNTADECPKKNPCAWDGKVCTHFTGCTPFVYNDDSKCSVVSTRCITDGVRCVEKAACSTYLFSKSCVINNLDRYCYWNTSDVKNPKCEDADDCHKLPITLISDQLCRAQLYKCTAKEGGGCVESGAKCDDQVSEIGCVQDQSGGACFWNEGKCLDKTCDNAPSDLITDYACKDFISTCTTKQGGGCVTRSNCGAAIQAACMKNSLGEDCFWNGTECVDKTCANALSIYKTNLKCQAYLKKCITTGNGCIDNTGCSAAKIQEACDTTLTGTLCHWDGVACKNKTCDNAGILFVGHEQCSTFMASCTAKSGSASGCQDRSCSNAPNTNTTNEQCEAYLPKQNCVTQVGGGCRTNTTCEAINLEEVCTTDVKGNICFWNVGKCQTKICTNAPTSNNNHSLCNSFLNTCTVGSGQRCVDKTCENVQEETNCDIDYLNKPCIYKSRCYQKQCALASKIYTTYQQCRNYLQTCTLDNSGQGCMDLPIKCEAIRLAEGCQITYGGGKCGWIGNNCVDQTCQTAPSAIYSTSSGCNTYRTGCVVDNDQAGCIDLPASCSARRLQDNCEIEQARSISPFKCQWDNKTDSTNPVCIDIKCENAHLVTLKGNVSQVGCWSYEGLKCVINTNNDKCIPRPKICNGLAETACKQLNVIQINENSTKNCYWDIKSATCFDQVCANITLDTYTHDNCQIANSKCTVNGAQNKCQDLVLCNEYQISDQCKFDLNENICVWDGTCKDKPCTNTEDSLNYDSDEKCQTYSKKCTLTQMKCSLKLSTCEDIKNQAACEQHTISKKQQCQWNSSTQACANADSFDCTKITGTGLLLSYCYFMSNTCSVNAAGTACVAQLQNCGDYLSNDVCSWAPNQGNCYWNGAACVMIVDSTKCTDIVGSSAAVCQSKKSICTWTSGNKCVPNCEGFKGPFNYDACQAFSAQCTIKRDGTGCVMTAPTCAETAQANCTHADEGICYLNGNACIYAFGISVVGQDNCGSITGKGLTTAYCKGISFGNMCSSNSEQTTCVKMKMNCSEYQSPWQKCVVNAAGTGCEPYISNCETVKVFKAGGIEIKYTDAICYFYQCQAKSDGSGCETKSPTNSSSNCIDHPGPFTYEACIGFHRMCSVNSNKTACIFGLDTCQEYDLLGDCGHSFTEGECQLSGNKCVQKTCDLAPVTATNLAGCQSYSTNCVVRVGGCQFRDTCASYTIRNACVKDAHGNECLWNPSKAKCVDKSCSAAESSTSFDSHVECLTAGKCTVKATAEKTVGQGCIAFTACSSYTIQEQCKKNTKEEDCVWNTNPNPAICADKSCATASNTSYNDHDGCQGYLLGCTVDVVDVNGTPTLQGCISYKTCSLYTHKEQCKISSDKDGTGANIECGWNGSTCVNKNCLTAQETVNTPTLCNDYLPGCTVNATDNGCVEIPDYCEGMTKNQCYEGSVDKSSRKCYWDITDDEGKCITKRCENSPKYGSELECENYLSGCTISTNKCMTKICEDFTLTTDALCKAALSTCTSNGFNCVLRGTCNQALTEAGCVTDSKNQPCQWMAPKGQTAYCTNKTCATAPTTLTTEAQCISYFTPSVGTCTTKKDGGCTIKGSCTTANFEACKTDNFGNDCQWDTETNGCRLKECKDFAGTTHSNCNKIRAGCTAGLNGRCAQMTNCQDTKVRAACIEGNDGPCLWIAKYMNADFTFGACFSYESCKSLDWTLDSSCKLISPNCTTDGTECVGITSCADTNTNGGCKTGTDGECIQTISSKESTNTICKKFTSCADAYYLTHSECNLANPKCTSDYSKGCIPLAACSTYTQNQCNLNKDGAQKDDNGLITSTGNCVWDDNAKQCKDQQCTDLTYTTEQECSSKLKTCTSDGVKCLVKVACKSYTTQAACNVAGGTEGSCFWVATDTSGSCRTKVCSDIPNGTTIQACQGLTNCVSNGTDCIPKANCSSYITNIACNSKGSDGICVWTETITGQTKTGKCSLMTSCASAGTDANACTQANDRCQIDTKKKVCADHTCVSYSAQELSCRYFYTWDYKNYNICSLINGVCTATSVDTLKEGDCSTLTAYHYSWNPAVSKCTQCGTVVVEVNNSKNNSSSGNQVNTDSGYILGFTLIIVGLLILN</sequence>
<gene>
    <name evidence="3" type="ORF">PPRIM_AZ9-3.1.T0090013</name>
</gene>
<dbReference type="Pfam" id="PF01508">
    <property type="entry name" value="Paramecium_SA"/>
    <property type="match status" value="22"/>
</dbReference>
<dbReference type="Proteomes" id="UP000688137">
    <property type="component" value="Unassembled WGS sequence"/>
</dbReference>
<accession>A0A8S1JWM6</accession>
<evidence type="ECO:0000259" key="2">
    <source>
        <dbReference type="SMART" id="SM00423"/>
    </source>
</evidence>
<organism evidence="3 4">
    <name type="scientific">Paramecium primaurelia</name>
    <dbReference type="NCBI Taxonomy" id="5886"/>
    <lineage>
        <taxon>Eukaryota</taxon>
        <taxon>Sar</taxon>
        <taxon>Alveolata</taxon>
        <taxon>Ciliophora</taxon>
        <taxon>Intramacronucleata</taxon>
        <taxon>Oligohymenophorea</taxon>
        <taxon>Peniculida</taxon>
        <taxon>Parameciidae</taxon>
        <taxon>Paramecium</taxon>
    </lineage>
</organism>
<comment type="caution">
    <text evidence="3">The sequence shown here is derived from an EMBL/GenBank/DDBJ whole genome shotgun (WGS) entry which is preliminary data.</text>
</comment>
<feature type="domain" description="PSI" evidence="2">
    <location>
        <begin position="421"/>
        <end position="466"/>
    </location>
</feature>
<protein>
    <recommendedName>
        <fullName evidence="2">PSI domain-containing protein</fullName>
    </recommendedName>
</protein>
<proteinExistence type="predicted"/>
<feature type="domain" description="PSI" evidence="2">
    <location>
        <begin position="1629"/>
        <end position="1680"/>
    </location>
</feature>
<dbReference type="EMBL" id="CAJJDM010000006">
    <property type="protein sequence ID" value="CAD8044990.1"/>
    <property type="molecule type" value="Genomic_DNA"/>
</dbReference>
<evidence type="ECO:0000256" key="1">
    <source>
        <dbReference type="ARBA" id="ARBA00023180"/>
    </source>
</evidence>
<keyword evidence="1" id="KW-0325">Glycoprotein</keyword>